<accession>A0A7W4YIS0</accession>
<evidence type="ECO:0000259" key="5">
    <source>
        <dbReference type="PROSITE" id="PS50977"/>
    </source>
</evidence>
<evidence type="ECO:0000256" key="1">
    <source>
        <dbReference type="ARBA" id="ARBA00023015"/>
    </source>
</evidence>
<dbReference type="InterPro" id="IPR011075">
    <property type="entry name" value="TetR_C"/>
</dbReference>
<dbReference type="Pfam" id="PF00440">
    <property type="entry name" value="TetR_N"/>
    <property type="match status" value="1"/>
</dbReference>
<dbReference type="Gene3D" id="1.10.357.10">
    <property type="entry name" value="Tetracycline Repressor, domain 2"/>
    <property type="match status" value="1"/>
</dbReference>
<name>A0A7W4YIS0_LEIAQ</name>
<dbReference type="RefSeq" id="WP_021762948.1">
    <property type="nucleotide sequence ID" value="NZ_JACHVP010000001.1"/>
</dbReference>
<evidence type="ECO:0000256" key="4">
    <source>
        <dbReference type="PROSITE-ProRule" id="PRU00335"/>
    </source>
</evidence>
<evidence type="ECO:0000256" key="3">
    <source>
        <dbReference type="ARBA" id="ARBA00023163"/>
    </source>
</evidence>
<comment type="caution">
    <text evidence="6">The sequence shown here is derived from an EMBL/GenBank/DDBJ whole genome shotgun (WGS) entry which is preliminary data.</text>
</comment>
<dbReference type="SUPFAM" id="SSF46689">
    <property type="entry name" value="Homeodomain-like"/>
    <property type="match status" value="1"/>
</dbReference>
<dbReference type="PANTHER" id="PTHR30055:SF148">
    <property type="entry name" value="TETR-FAMILY TRANSCRIPTIONAL REGULATOR"/>
    <property type="match status" value="1"/>
</dbReference>
<dbReference type="Pfam" id="PF16859">
    <property type="entry name" value="TetR_C_11"/>
    <property type="match status" value="1"/>
</dbReference>
<evidence type="ECO:0000256" key="2">
    <source>
        <dbReference type="ARBA" id="ARBA00023125"/>
    </source>
</evidence>
<feature type="domain" description="HTH tetR-type" evidence="5">
    <location>
        <begin position="14"/>
        <end position="74"/>
    </location>
</feature>
<feature type="DNA-binding region" description="H-T-H motif" evidence="4">
    <location>
        <begin position="37"/>
        <end position="56"/>
    </location>
</feature>
<dbReference type="InterPro" id="IPR050109">
    <property type="entry name" value="HTH-type_TetR-like_transc_reg"/>
</dbReference>
<dbReference type="GO" id="GO:0003700">
    <property type="term" value="F:DNA-binding transcription factor activity"/>
    <property type="evidence" value="ECO:0007669"/>
    <property type="project" value="TreeGrafter"/>
</dbReference>
<dbReference type="InterPro" id="IPR009057">
    <property type="entry name" value="Homeodomain-like_sf"/>
</dbReference>
<gene>
    <name evidence="6" type="ORF">FHX33_001459</name>
</gene>
<dbReference type="GO" id="GO:0000976">
    <property type="term" value="F:transcription cis-regulatory region binding"/>
    <property type="evidence" value="ECO:0007669"/>
    <property type="project" value="TreeGrafter"/>
</dbReference>
<reference evidence="6 7" key="1">
    <citation type="submission" date="2020-08" db="EMBL/GenBank/DDBJ databases">
        <title>Sequencing the genomes of 1000 actinobacteria strains.</title>
        <authorList>
            <person name="Klenk H.-P."/>
        </authorList>
    </citation>
    <scope>NUCLEOTIDE SEQUENCE [LARGE SCALE GENOMIC DNA]</scope>
    <source>
        <strain evidence="6 7">DSM 20146</strain>
    </source>
</reference>
<proteinExistence type="predicted"/>
<keyword evidence="7" id="KW-1185">Reference proteome</keyword>
<dbReference type="AlphaFoldDB" id="A0A7W4YIS0"/>
<keyword evidence="3" id="KW-0804">Transcription</keyword>
<organism evidence="6 7">
    <name type="scientific">Leifsonia aquatica</name>
    <name type="common">Corynebacterium aquaticum</name>
    <dbReference type="NCBI Taxonomy" id="144185"/>
    <lineage>
        <taxon>Bacteria</taxon>
        <taxon>Bacillati</taxon>
        <taxon>Actinomycetota</taxon>
        <taxon>Actinomycetes</taxon>
        <taxon>Micrococcales</taxon>
        <taxon>Microbacteriaceae</taxon>
        <taxon>Leifsonia</taxon>
    </lineage>
</organism>
<dbReference type="Gene3D" id="1.10.10.60">
    <property type="entry name" value="Homeodomain-like"/>
    <property type="match status" value="1"/>
</dbReference>
<keyword evidence="1" id="KW-0805">Transcription regulation</keyword>
<dbReference type="InterPro" id="IPR036271">
    <property type="entry name" value="Tet_transcr_reg_TetR-rel_C_sf"/>
</dbReference>
<dbReference type="PANTHER" id="PTHR30055">
    <property type="entry name" value="HTH-TYPE TRANSCRIPTIONAL REGULATOR RUTR"/>
    <property type="match status" value="1"/>
</dbReference>
<evidence type="ECO:0000313" key="7">
    <source>
        <dbReference type="Proteomes" id="UP000538196"/>
    </source>
</evidence>
<keyword evidence="2 4" id="KW-0238">DNA-binding</keyword>
<sequence length="206" mass="22504">MDSNSTPARRRRGAELESALLDAAWEELDANGYVGLTMEAVAARAGTSRPVISRRWPSRSDLAVAAIRHHFDDDPIDVPDHGSLREDTLDLLRQFTERRSGLVVLIMLRYSGILGEAEGGIAGLRERLLSPGPSMLDTILDRADARGEIDRSRMPDLVAGLPTMALRHEMVMTLRPADEATLVAIVDDLFLPLATATRTTPGADPR</sequence>
<protein>
    <submittedName>
        <fullName evidence="6">AcrR family transcriptional regulator</fullName>
    </submittedName>
</protein>
<dbReference type="SUPFAM" id="SSF48498">
    <property type="entry name" value="Tetracyclin repressor-like, C-terminal domain"/>
    <property type="match status" value="1"/>
</dbReference>
<dbReference type="InterPro" id="IPR001647">
    <property type="entry name" value="HTH_TetR"/>
</dbReference>
<dbReference type="PROSITE" id="PS50977">
    <property type="entry name" value="HTH_TETR_2"/>
    <property type="match status" value="1"/>
</dbReference>
<dbReference type="Proteomes" id="UP000538196">
    <property type="component" value="Unassembled WGS sequence"/>
</dbReference>
<dbReference type="EMBL" id="JACHVP010000001">
    <property type="protein sequence ID" value="MBB2966727.1"/>
    <property type="molecule type" value="Genomic_DNA"/>
</dbReference>
<evidence type="ECO:0000313" key="6">
    <source>
        <dbReference type="EMBL" id="MBB2966727.1"/>
    </source>
</evidence>